<gene>
    <name evidence="2" type="ORF">LENED_002976</name>
</gene>
<organism evidence="2 3">
    <name type="scientific">Lentinula edodes</name>
    <name type="common">Shiitake mushroom</name>
    <name type="synonym">Lentinus edodes</name>
    <dbReference type="NCBI Taxonomy" id="5353"/>
    <lineage>
        <taxon>Eukaryota</taxon>
        <taxon>Fungi</taxon>
        <taxon>Dikarya</taxon>
        <taxon>Basidiomycota</taxon>
        <taxon>Agaricomycotina</taxon>
        <taxon>Agaricomycetes</taxon>
        <taxon>Agaricomycetidae</taxon>
        <taxon>Agaricales</taxon>
        <taxon>Marasmiineae</taxon>
        <taxon>Omphalotaceae</taxon>
        <taxon>Lentinula</taxon>
    </lineage>
</organism>
<reference evidence="2 3" key="2">
    <citation type="submission" date="2017-02" db="EMBL/GenBank/DDBJ databases">
        <title>A genome survey and senescence transcriptome analysis in Lentinula edodes.</title>
        <authorList>
            <person name="Sakamoto Y."/>
            <person name="Nakade K."/>
            <person name="Sato S."/>
            <person name="Yoshida Y."/>
            <person name="Miyazaki K."/>
            <person name="Natsume S."/>
            <person name="Konno N."/>
        </authorList>
    </citation>
    <scope>NUCLEOTIDE SEQUENCE [LARGE SCALE GENOMIC DNA]</scope>
    <source>
        <strain evidence="2 3">NBRC 111202</strain>
    </source>
</reference>
<dbReference type="STRING" id="5353.A0A1Q3E2B5"/>
<proteinExistence type="predicted"/>
<dbReference type="EMBL" id="BDGU01000059">
    <property type="protein sequence ID" value="GAW01385.1"/>
    <property type="molecule type" value="Genomic_DNA"/>
</dbReference>
<dbReference type="Proteomes" id="UP000188533">
    <property type="component" value="Unassembled WGS sequence"/>
</dbReference>
<dbReference type="AlphaFoldDB" id="A0A1Q3E2B5"/>
<feature type="region of interest" description="Disordered" evidence="1">
    <location>
        <begin position="239"/>
        <end position="271"/>
    </location>
</feature>
<protein>
    <submittedName>
        <fullName evidence="2">Uncharacterized protein</fullName>
    </submittedName>
</protein>
<comment type="caution">
    <text evidence="2">The sequence shown here is derived from an EMBL/GenBank/DDBJ whole genome shotgun (WGS) entry which is preliminary data.</text>
</comment>
<reference evidence="2 3" key="1">
    <citation type="submission" date="2016-08" db="EMBL/GenBank/DDBJ databases">
        <authorList>
            <consortium name="Lentinula edodes genome sequencing consortium"/>
            <person name="Sakamoto Y."/>
            <person name="Nakade K."/>
            <person name="Sato S."/>
            <person name="Yoshida Y."/>
            <person name="Miyazaki K."/>
            <person name="Natsume S."/>
            <person name="Konno N."/>
        </authorList>
    </citation>
    <scope>NUCLEOTIDE SEQUENCE [LARGE SCALE GENOMIC DNA]</scope>
    <source>
        <strain evidence="2 3">NBRC 111202</strain>
    </source>
</reference>
<evidence type="ECO:0000313" key="2">
    <source>
        <dbReference type="EMBL" id="GAW01385.1"/>
    </source>
</evidence>
<feature type="region of interest" description="Disordered" evidence="1">
    <location>
        <begin position="81"/>
        <end position="100"/>
    </location>
</feature>
<accession>A0A1Q3E2B5</accession>
<evidence type="ECO:0000313" key="3">
    <source>
        <dbReference type="Proteomes" id="UP000188533"/>
    </source>
</evidence>
<name>A0A1Q3E2B5_LENED</name>
<feature type="compositionally biased region" description="Polar residues" evidence="1">
    <location>
        <begin position="253"/>
        <end position="263"/>
    </location>
</feature>
<sequence>MSVASSVLDVHTPFSSFVIVHSVTQESLRSLYDKLTRKVHISYHGERVGPGWLKYEFNGSIWDLEDDSDYTIFVWRQQQISPPGDDPAAPSSSVSSTSASMTTAALPRNPILHLHDPHQPLPVPPDYQNASYYVFHPSHQNIHSSARSNRSKKSKSTIRKDNRTFDKFHSENGVRTVMGSIGPVQNVRMLLKAGYRHVYISRKFAQENGFIPDDAAPGLYGYSGLVNIGTWPISLTPSTVPSSLPDAPPAHASISSKRSQQTKDNSKGPKPTLMTVYLSEEPHFDVVLGRSFIERRQIRLTSVDPTDVVCLDTGEKIECELVILKDGRGEIVTVT</sequence>
<evidence type="ECO:0000256" key="1">
    <source>
        <dbReference type="SAM" id="MobiDB-lite"/>
    </source>
</evidence>
<keyword evidence="3" id="KW-1185">Reference proteome</keyword>